<organism evidence="4 5">
    <name type="scientific">Novipirellula aureliae</name>
    <dbReference type="NCBI Taxonomy" id="2527966"/>
    <lineage>
        <taxon>Bacteria</taxon>
        <taxon>Pseudomonadati</taxon>
        <taxon>Planctomycetota</taxon>
        <taxon>Planctomycetia</taxon>
        <taxon>Pirellulales</taxon>
        <taxon>Pirellulaceae</taxon>
        <taxon>Novipirellula</taxon>
    </lineage>
</organism>
<dbReference type="GO" id="GO:0008237">
    <property type="term" value="F:metallopeptidase activity"/>
    <property type="evidence" value="ECO:0007669"/>
    <property type="project" value="InterPro"/>
</dbReference>
<keyword evidence="5" id="KW-1185">Reference proteome</keyword>
<dbReference type="AlphaFoldDB" id="A0A5C6DF96"/>
<reference evidence="4 5" key="1">
    <citation type="submission" date="2019-02" db="EMBL/GenBank/DDBJ databases">
        <title>Deep-cultivation of Planctomycetes and their phenomic and genomic characterization uncovers novel biology.</title>
        <authorList>
            <person name="Wiegand S."/>
            <person name="Jogler M."/>
            <person name="Boedeker C."/>
            <person name="Pinto D."/>
            <person name="Vollmers J."/>
            <person name="Rivas-Marin E."/>
            <person name="Kohn T."/>
            <person name="Peeters S.H."/>
            <person name="Heuer A."/>
            <person name="Rast P."/>
            <person name="Oberbeckmann S."/>
            <person name="Bunk B."/>
            <person name="Jeske O."/>
            <person name="Meyerdierks A."/>
            <person name="Storesund J.E."/>
            <person name="Kallscheuer N."/>
            <person name="Luecker S."/>
            <person name="Lage O.M."/>
            <person name="Pohl T."/>
            <person name="Merkel B.J."/>
            <person name="Hornburger P."/>
            <person name="Mueller R.-W."/>
            <person name="Bruemmer F."/>
            <person name="Labrenz M."/>
            <person name="Spormann A.M."/>
            <person name="Op Den Camp H."/>
            <person name="Overmann J."/>
            <person name="Amann R."/>
            <person name="Jetten M.S.M."/>
            <person name="Mascher T."/>
            <person name="Medema M.H."/>
            <person name="Devos D.P."/>
            <person name="Kaster A.-K."/>
            <person name="Ovreas L."/>
            <person name="Rohde M."/>
            <person name="Galperin M.Y."/>
            <person name="Jogler C."/>
        </authorList>
    </citation>
    <scope>NUCLEOTIDE SEQUENCE [LARGE SCALE GENOMIC DNA]</scope>
    <source>
        <strain evidence="4 5">Q31b</strain>
    </source>
</reference>
<name>A0A5C6DF96_9BACT</name>
<dbReference type="OrthoDB" id="280747at2"/>
<accession>A0A5C6DF96</accession>
<dbReference type="Proteomes" id="UP000315471">
    <property type="component" value="Unassembled WGS sequence"/>
</dbReference>
<gene>
    <name evidence="4" type="ORF">Q31b_54640</name>
</gene>
<sequence precursor="true">MMLHSRIPLLLAGILAFVGSLSQDADAAVVTTQEASLNSIFSQGSFAADPIGFRFNASITIIDPDLTTIDSSAEFSTLGSLASGPSSTIQLFYVDAINWCGSPGTNIVGCGANPGNLIVLNSLAAAHPLYGPELIAHEMGHNLGLGHTGGAGLMGPMLNLDTSLSAAEVTTIRSSPLVQLDALGYYINVTPVLVQATAVPEPGSLALLTLFGVVFCVVRRRRVRR</sequence>
<evidence type="ECO:0000256" key="2">
    <source>
        <dbReference type="SAM" id="SignalP"/>
    </source>
</evidence>
<dbReference type="Gene3D" id="3.40.390.10">
    <property type="entry name" value="Collagenase (Catalytic Domain)"/>
    <property type="match status" value="1"/>
</dbReference>
<keyword evidence="1" id="KW-1133">Transmembrane helix</keyword>
<evidence type="ECO:0000313" key="5">
    <source>
        <dbReference type="Proteomes" id="UP000315471"/>
    </source>
</evidence>
<dbReference type="RefSeq" id="WP_146602533.1">
    <property type="nucleotide sequence ID" value="NZ_SJPY01000010.1"/>
</dbReference>
<feature type="chain" id="PRO_5023021541" description="Ice-binding protein C-terminal domain-containing protein" evidence="2">
    <location>
        <begin position="28"/>
        <end position="225"/>
    </location>
</feature>
<keyword evidence="1" id="KW-0812">Transmembrane</keyword>
<evidence type="ECO:0000259" key="3">
    <source>
        <dbReference type="Pfam" id="PF07589"/>
    </source>
</evidence>
<dbReference type="EMBL" id="SJPY01000010">
    <property type="protein sequence ID" value="TWU35368.1"/>
    <property type="molecule type" value="Genomic_DNA"/>
</dbReference>
<dbReference type="SUPFAM" id="SSF55486">
    <property type="entry name" value="Metalloproteases ('zincins'), catalytic domain"/>
    <property type="match status" value="1"/>
</dbReference>
<evidence type="ECO:0000256" key="1">
    <source>
        <dbReference type="SAM" id="Phobius"/>
    </source>
</evidence>
<keyword evidence="1" id="KW-0472">Membrane</keyword>
<dbReference type="NCBIfam" id="TIGR02595">
    <property type="entry name" value="PEP_CTERM"/>
    <property type="match status" value="1"/>
</dbReference>
<dbReference type="InterPro" id="IPR024079">
    <property type="entry name" value="MetalloPept_cat_dom_sf"/>
</dbReference>
<protein>
    <recommendedName>
        <fullName evidence="3">Ice-binding protein C-terminal domain-containing protein</fullName>
    </recommendedName>
</protein>
<evidence type="ECO:0000313" key="4">
    <source>
        <dbReference type="EMBL" id="TWU35368.1"/>
    </source>
</evidence>
<dbReference type="InterPro" id="IPR013424">
    <property type="entry name" value="Ice-binding_C"/>
</dbReference>
<proteinExistence type="predicted"/>
<dbReference type="Pfam" id="PF13582">
    <property type="entry name" value="Reprolysin_3"/>
    <property type="match status" value="1"/>
</dbReference>
<keyword evidence="2" id="KW-0732">Signal</keyword>
<dbReference type="Pfam" id="PF07589">
    <property type="entry name" value="PEP-CTERM"/>
    <property type="match status" value="1"/>
</dbReference>
<feature type="transmembrane region" description="Helical" evidence="1">
    <location>
        <begin position="202"/>
        <end position="218"/>
    </location>
</feature>
<feature type="domain" description="Ice-binding protein C-terminal" evidence="3">
    <location>
        <begin position="198"/>
        <end position="222"/>
    </location>
</feature>
<comment type="caution">
    <text evidence="4">The sequence shown here is derived from an EMBL/GenBank/DDBJ whole genome shotgun (WGS) entry which is preliminary data.</text>
</comment>
<feature type="signal peptide" evidence="2">
    <location>
        <begin position="1"/>
        <end position="27"/>
    </location>
</feature>